<dbReference type="RefSeq" id="WP_022529844.1">
    <property type="nucleotide sequence ID" value="NZ_KI271591.1"/>
</dbReference>
<dbReference type="EMBL" id="KI271591">
    <property type="protein sequence ID" value="ERL64907.1"/>
    <property type="molecule type" value="Genomic_DNA"/>
</dbReference>
<keyword evidence="1" id="KW-0472">Membrane</keyword>
<protein>
    <recommendedName>
        <fullName evidence="4">Alkaline shock response membrane anchor protein AmaP</fullName>
    </recommendedName>
</protein>
<dbReference type="NCBIfam" id="NF033218">
    <property type="entry name" value="anchor_AmaP"/>
    <property type="match status" value="1"/>
</dbReference>
<dbReference type="Proteomes" id="UP000030647">
    <property type="component" value="Unassembled WGS sequence"/>
</dbReference>
<evidence type="ECO:0000313" key="2">
    <source>
        <dbReference type="EMBL" id="ERL64907.1"/>
    </source>
</evidence>
<dbReference type="STRING" id="1231336.L248_0511"/>
<dbReference type="OrthoDB" id="2315173at2"/>
<keyword evidence="1" id="KW-1133">Transmembrane helix</keyword>
<evidence type="ECO:0000256" key="1">
    <source>
        <dbReference type="SAM" id="Phobius"/>
    </source>
</evidence>
<sequence length="180" mass="19616">MRSGTKIVLTLLGLVALAAPLLLLILAAPAVPWLLPIRRWLSDQTWLATTAAILSMWTLLYLLGAMLRILFKKATTDQLTFATRDGELHISETAVANTVERSVVANHPVTHVEAHVALLDRGQKARVKVAAFTHHDQGLKQLGASIEETVRTQLQTTLGIPVEKVWVTVSPGKPANARVI</sequence>
<evidence type="ECO:0000313" key="3">
    <source>
        <dbReference type="Proteomes" id="UP000030647"/>
    </source>
</evidence>
<dbReference type="HOGENOM" id="CLU_1494467_0_0_9"/>
<accession>U4TTZ0</accession>
<gene>
    <name evidence="2" type="ORF">L248_0511</name>
</gene>
<organism evidence="2 3">
    <name type="scientific">Schleiferilactobacillus shenzhenensis LY-73</name>
    <dbReference type="NCBI Taxonomy" id="1231336"/>
    <lineage>
        <taxon>Bacteria</taxon>
        <taxon>Bacillati</taxon>
        <taxon>Bacillota</taxon>
        <taxon>Bacilli</taxon>
        <taxon>Lactobacillales</taxon>
        <taxon>Lactobacillaceae</taxon>
        <taxon>Schleiferilactobacillus</taxon>
    </lineage>
</organism>
<proteinExistence type="predicted"/>
<feature type="transmembrane region" description="Helical" evidence="1">
    <location>
        <begin position="46"/>
        <end position="71"/>
    </location>
</feature>
<dbReference type="AlphaFoldDB" id="U4TTZ0"/>
<keyword evidence="1" id="KW-0812">Transmembrane</keyword>
<evidence type="ECO:0008006" key="4">
    <source>
        <dbReference type="Google" id="ProtNLM"/>
    </source>
</evidence>
<reference evidence="3" key="1">
    <citation type="journal article" date="2013" name="Genome Announc.">
        <title>Whole-Genome Sequencing of Lactobacillus shenzhenensis Strain LY-73T.</title>
        <authorList>
            <person name="Lin Z."/>
            <person name="Liu Z."/>
            <person name="Yang R."/>
            <person name="Zou Y."/>
            <person name="Wan D."/>
            <person name="Chen J."/>
            <person name="Guo M."/>
            <person name="Zhao J."/>
            <person name="Fang C."/>
            <person name="Yang R."/>
            <person name="Liu F."/>
        </authorList>
    </citation>
    <scope>NUCLEOTIDE SEQUENCE [LARGE SCALE GENOMIC DNA]</scope>
    <source>
        <strain evidence="3">LY-73</strain>
    </source>
</reference>
<dbReference type="eggNOG" id="COG1302">
    <property type="taxonomic scope" value="Bacteria"/>
</dbReference>
<name>U4TTZ0_9LACO</name>
<keyword evidence="3" id="KW-1185">Reference proteome</keyword>